<dbReference type="EMBL" id="JBBWRZ010000002">
    <property type="protein sequence ID" value="KAK8244180.1"/>
    <property type="molecule type" value="Genomic_DNA"/>
</dbReference>
<name>A0ABR1Z0B9_9PEZI</name>
<accession>A0ABR1Z0B9</accession>
<dbReference type="PANTHER" id="PTHR37542">
    <property type="entry name" value="HELO DOMAIN-CONTAINING PROTEIN-RELATED"/>
    <property type="match status" value="1"/>
</dbReference>
<evidence type="ECO:0000256" key="1">
    <source>
        <dbReference type="SAM" id="MobiDB-lite"/>
    </source>
</evidence>
<proteinExistence type="predicted"/>
<protein>
    <submittedName>
        <fullName evidence="3">Prion-inhibition and propagation-domain-containing protein</fullName>
    </submittedName>
</protein>
<gene>
    <name evidence="3" type="ORF">HDK90DRAFT_147432</name>
</gene>
<keyword evidence="3" id="KW-0034">Amyloid</keyword>
<evidence type="ECO:0000313" key="3">
    <source>
        <dbReference type="EMBL" id="KAK8244180.1"/>
    </source>
</evidence>
<dbReference type="Pfam" id="PF14479">
    <property type="entry name" value="HeLo"/>
    <property type="match status" value="1"/>
</dbReference>
<dbReference type="PANTHER" id="PTHR37542:SF3">
    <property type="entry name" value="PRION-INHIBITION AND PROPAGATION HELO DOMAIN-CONTAINING PROTEIN"/>
    <property type="match status" value="1"/>
</dbReference>
<dbReference type="Proteomes" id="UP001492380">
    <property type="component" value="Unassembled WGS sequence"/>
</dbReference>
<comment type="caution">
    <text evidence="3">The sequence shown here is derived from an EMBL/GenBank/DDBJ whole genome shotgun (WGS) entry which is preliminary data.</text>
</comment>
<reference evidence="3 4" key="1">
    <citation type="submission" date="2024-04" db="EMBL/GenBank/DDBJ databases">
        <title>Phyllosticta paracitricarpa is synonymous to the EU quarantine fungus P. citricarpa based on phylogenomic analyses.</title>
        <authorList>
            <consortium name="Lawrence Berkeley National Laboratory"/>
            <person name="Van Ingen-Buijs V.A."/>
            <person name="Van Westerhoven A.C."/>
            <person name="Haridas S."/>
            <person name="Skiadas P."/>
            <person name="Martin F."/>
            <person name="Groenewald J.Z."/>
            <person name="Crous P.W."/>
            <person name="Seidl M.F."/>
        </authorList>
    </citation>
    <scope>NUCLEOTIDE SEQUENCE [LARGE SCALE GENOMIC DNA]</scope>
    <source>
        <strain evidence="3 4">CBS 123374</strain>
    </source>
</reference>
<feature type="region of interest" description="Disordered" evidence="1">
    <location>
        <begin position="88"/>
        <end position="108"/>
    </location>
</feature>
<dbReference type="InterPro" id="IPR038305">
    <property type="entry name" value="HeLo_sf"/>
</dbReference>
<sequence>MADISTAIGLFNFAIDCFGRIQIARGFEDDFAIYQLKLDILQLRLSRWGVVVGINDSSNSIIKDDTTDVTSPAGILKSIKKFLDRAQRDGDNKLNPGDKPFDSDSDMPDDLKGIRTKFKECLKKRVMRAEIAVESLKWAFYKKAKLEEFIGNITSLITALEAQLSPDLEAKLRELSKEECTGIDKPDLQELRGIVEESDPWLQKAVGEQLEHVPGGASYNINQSHIKGTATGVHYGDVMGVSNGDGNSTKNYWGRK</sequence>
<feature type="domain" description="Prion-inhibition and propagation HeLo" evidence="2">
    <location>
        <begin position="4"/>
        <end position="192"/>
    </location>
</feature>
<keyword evidence="4" id="KW-1185">Reference proteome</keyword>
<dbReference type="Gene3D" id="1.20.120.1020">
    <property type="entry name" value="Prion-inhibition and propagation, HeLo domain"/>
    <property type="match status" value="1"/>
</dbReference>
<keyword evidence="3" id="KW-0640">Prion</keyword>
<evidence type="ECO:0000313" key="4">
    <source>
        <dbReference type="Proteomes" id="UP001492380"/>
    </source>
</evidence>
<organism evidence="3 4">
    <name type="scientific">Phyllosticta capitalensis</name>
    <dbReference type="NCBI Taxonomy" id="121624"/>
    <lineage>
        <taxon>Eukaryota</taxon>
        <taxon>Fungi</taxon>
        <taxon>Dikarya</taxon>
        <taxon>Ascomycota</taxon>
        <taxon>Pezizomycotina</taxon>
        <taxon>Dothideomycetes</taxon>
        <taxon>Dothideomycetes incertae sedis</taxon>
        <taxon>Botryosphaeriales</taxon>
        <taxon>Phyllostictaceae</taxon>
        <taxon>Phyllosticta</taxon>
    </lineage>
</organism>
<dbReference type="InterPro" id="IPR029498">
    <property type="entry name" value="HeLo_dom"/>
</dbReference>
<evidence type="ECO:0000259" key="2">
    <source>
        <dbReference type="Pfam" id="PF14479"/>
    </source>
</evidence>